<keyword evidence="1" id="KW-0732">Signal</keyword>
<dbReference type="EMBL" id="CP012401">
    <property type="protein sequence ID" value="ALG70595.1"/>
    <property type="molecule type" value="Genomic_DNA"/>
</dbReference>
<sequence>MAFCSAILGLLFNAVASPLKAGAAGFKGGLRGFIHGRLDVIDSRQPKTGDAVANVLGLDAEGSGEAVDGARRIDEDRLAMAPCSDGEARRGEAGLACLGGIAGGPCRRGGAGIDTRPLHDRPLFRGDAVGPKLLGLPRNTDGGRHIMAPFLGESSHDGSVVLAPLNLVAELHLSQPAHLLPPRVIVAEADDGTVITGEGIQAVLVVEAVLGVGDGGVGLTL</sequence>
<keyword evidence="3" id="KW-1185">Reference proteome</keyword>
<evidence type="ECO:0008006" key="4">
    <source>
        <dbReference type="Google" id="ProtNLM"/>
    </source>
</evidence>
<feature type="signal peptide" evidence="1">
    <location>
        <begin position="1"/>
        <end position="23"/>
    </location>
</feature>
<dbReference type="AlphaFoldDB" id="A0AAC8VWI2"/>
<gene>
    <name evidence="2" type="ORF">AL072_06380</name>
</gene>
<reference evidence="2 3" key="2">
    <citation type="journal article" date="2016" name="Genome Announc.">
        <title>Complete Genome Sequence of a Strain of Azospirillum thiophilum Isolated from a Sulfide Spring.</title>
        <authorList>
            <person name="Fomenkov A."/>
            <person name="Vincze T."/>
            <person name="Grabovich M."/>
            <person name="Anton B.P."/>
            <person name="Dubinina G."/>
            <person name="Orlova M."/>
            <person name="Belousova E."/>
            <person name="Roberts R.J."/>
        </authorList>
    </citation>
    <scope>NUCLEOTIDE SEQUENCE [LARGE SCALE GENOMIC DNA]</scope>
    <source>
        <strain evidence="2 3">BV-S</strain>
    </source>
</reference>
<reference evidence="3" key="1">
    <citation type="submission" date="2015-08" db="EMBL/GenBank/DDBJ databases">
        <title>Complete Genome Sequence of Azospirillum thiophilum BV-S.</title>
        <authorList>
            <person name="Fomenkov A."/>
            <person name="Vincze T."/>
            <person name="Grabovich M."/>
            <person name="Dubinina G."/>
            <person name="Orlova M."/>
            <person name="Belousova E."/>
            <person name="Roberts R.J."/>
        </authorList>
    </citation>
    <scope>NUCLEOTIDE SEQUENCE [LARGE SCALE GENOMIC DNA]</scope>
    <source>
        <strain evidence="3">BV-S</strain>
    </source>
</reference>
<evidence type="ECO:0000313" key="2">
    <source>
        <dbReference type="EMBL" id="ALG70595.1"/>
    </source>
</evidence>
<dbReference type="Proteomes" id="UP000069935">
    <property type="component" value="Chromosome 1"/>
</dbReference>
<accession>A0AAC8VWI2</accession>
<proteinExistence type="predicted"/>
<name>A0AAC8VWI2_9PROT</name>
<organism evidence="2 3">
    <name type="scientific">Azospirillum thiophilum</name>
    <dbReference type="NCBI Taxonomy" id="528244"/>
    <lineage>
        <taxon>Bacteria</taxon>
        <taxon>Pseudomonadati</taxon>
        <taxon>Pseudomonadota</taxon>
        <taxon>Alphaproteobacteria</taxon>
        <taxon>Rhodospirillales</taxon>
        <taxon>Azospirillaceae</taxon>
        <taxon>Azospirillum</taxon>
    </lineage>
</organism>
<protein>
    <recommendedName>
        <fullName evidence="4">Secreted protein</fullName>
    </recommendedName>
</protein>
<feature type="chain" id="PRO_5042283473" description="Secreted protein" evidence="1">
    <location>
        <begin position="24"/>
        <end position="221"/>
    </location>
</feature>
<dbReference type="KEGG" id="ati:AL072_06380"/>
<evidence type="ECO:0000313" key="3">
    <source>
        <dbReference type="Proteomes" id="UP000069935"/>
    </source>
</evidence>
<evidence type="ECO:0000256" key="1">
    <source>
        <dbReference type="SAM" id="SignalP"/>
    </source>
</evidence>